<keyword evidence="1 4" id="KW-0479">Metal-binding</keyword>
<sequence>MSGKVCKGVITMDPIFINVKLGKCDVCNKSVYKVDGIQVDYRIIHEHCFKCACCSQSLQKGDISRDNLLQNEYGLSCFCRDHMLLSTSEKTEQLVKMGRKKRKNHQ</sequence>
<evidence type="ECO:0000313" key="7">
    <source>
        <dbReference type="WBParaSite" id="ACRNAN_Path_327.g1255.t1"/>
    </source>
</evidence>
<keyword evidence="6" id="KW-1185">Reference proteome</keyword>
<organism evidence="6 7">
    <name type="scientific">Acrobeloides nanus</name>
    <dbReference type="NCBI Taxonomy" id="290746"/>
    <lineage>
        <taxon>Eukaryota</taxon>
        <taxon>Metazoa</taxon>
        <taxon>Ecdysozoa</taxon>
        <taxon>Nematoda</taxon>
        <taxon>Chromadorea</taxon>
        <taxon>Rhabditida</taxon>
        <taxon>Tylenchina</taxon>
        <taxon>Cephalobomorpha</taxon>
        <taxon>Cephaloboidea</taxon>
        <taxon>Cephalobidae</taxon>
        <taxon>Acrobeloides</taxon>
    </lineage>
</organism>
<accession>A0A914C6I5</accession>
<keyword evidence="2 4" id="KW-0862">Zinc</keyword>
<protein>
    <submittedName>
        <fullName evidence="7">LIM zinc-binding domain-containing protein</fullName>
    </submittedName>
</protein>
<dbReference type="GO" id="GO:0046872">
    <property type="term" value="F:metal ion binding"/>
    <property type="evidence" value="ECO:0007669"/>
    <property type="project" value="UniProtKB-KW"/>
</dbReference>
<evidence type="ECO:0000259" key="5">
    <source>
        <dbReference type="PROSITE" id="PS50023"/>
    </source>
</evidence>
<proteinExistence type="predicted"/>
<dbReference type="SMART" id="SM00132">
    <property type="entry name" value="LIM"/>
    <property type="match status" value="1"/>
</dbReference>
<dbReference type="Gene3D" id="2.10.110.10">
    <property type="entry name" value="Cysteine Rich Protein"/>
    <property type="match status" value="1"/>
</dbReference>
<evidence type="ECO:0000256" key="3">
    <source>
        <dbReference type="ARBA" id="ARBA00023038"/>
    </source>
</evidence>
<feature type="domain" description="LIM zinc-binding" evidence="5">
    <location>
        <begin position="22"/>
        <end position="89"/>
    </location>
</feature>
<evidence type="ECO:0000313" key="6">
    <source>
        <dbReference type="Proteomes" id="UP000887540"/>
    </source>
</evidence>
<evidence type="ECO:0000256" key="2">
    <source>
        <dbReference type="ARBA" id="ARBA00022833"/>
    </source>
</evidence>
<evidence type="ECO:0000256" key="1">
    <source>
        <dbReference type="ARBA" id="ARBA00022723"/>
    </source>
</evidence>
<name>A0A914C6I5_9BILA</name>
<dbReference type="Pfam" id="PF00412">
    <property type="entry name" value="LIM"/>
    <property type="match status" value="1"/>
</dbReference>
<dbReference type="InterPro" id="IPR001781">
    <property type="entry name" value="Znf_LIM"/>
</dbReference>
<dbReference type="PROSITE" id="PS50023">
    <property type="entry name" value="LIM_DOMAIN_2"/>
    <property type="match status" value="1"/>
</dbReference>
<keyword evidence="3 4" id="KW-0440">LIM domain</keyword>
<dbReference type="WBParaSite" id="ACRNAN_Path_327.g1255.t1">
    <property type="protein sequence ID" value="ACRNAN_Path_327.g1255.t1"/>
    <property type="gene ID" value="ACRNAN_Path_327.g1255"/>
</dbReference>
<dbReference type="SUPFAM" id="SSF57716">
    <property type="entry name" value="Glucocorticoid receptor-like (DNA-binding domain)"/>
    <property type="match status" value="1"/>
</dbReference>
<evidence type="ECO:0000256" key="4">
    <source>
        <dbReference type="PROSITE-ProRule" id="PRU00125"/>
    </source>
</evidence>
<dbReference type="Proteomes" id="UP000887540">
    <property type="component" value="Unplaced"/>
</dbReference>
<dbReference type="AlphaFoldDB" id="A0A914C6I5"/>
<reference evidence="7" key="1">
    <citation type="submission" date="2022-11" db="UniProtKB">
        <authorList>
            <consortium name="WormBaseParasite"/>
        </authorList>
    </citation>
    <scope>IDENTIFICATION</scope>
</reference>